<proteinExistence type="predicted"/>
<accession>A0AAV7GTP1</accession>
<keyword evidence="2" id="KW-1185">Reference proteome</keyword>
<sequence length="123" mass="13548">MKVELKSDGGRRSAAGCLNDVGIQRFWARWIRLTEPLDLTISMGYKRCLAAIPIRSIHRAGSRDRNGRGGDGQRGDWLMRSWQLERTEAGLRAVPADRAREGVREIPACGPLAGQECSEGSGK</sequence>
<dbReference type="EMBL" id="JAGFBR010000011">
    <property type="protein sequence ID" value="KAH0458914.1"/>
    <property type="molecule type" value="Genomic_DNA"/>
</dbReference>
<dbReference type="Proteomes" id="UP000775213">
    <property type="component" value="Unassembled WGS sequence"/>
</dbReference>
<organism evidence="1 2">
    <name type="scientific">Dendrobium chrysotoxum</name>
    <name type="common">Orchid</name>
    <dbReference type="NCBI Taxonomy" id="161865"/>
    <lineage>
        <taxon>Eukaryota</taxon>
        <taxon>Viridiplantae</taxon>
        <taxon>Streptophyta</taxon>
        <taxon>Embryophyta</taxon>
        <taxon>Tracheophyta</taxon>
        <taxon>Spermatophyta</taxon>
        <taxon>Magnoliopsida</taxon>
        <taxon>Liliopsida</taxon>
        <taxon>Asparagales</taxon>
        <taxon>Orchidaceae</taxon>
        <taxon>Epidendroideae</taxon>
        <taxon>Malaxideae</taxon>
        <taxon>Dendrobiinae</taxon>
        <taxon>Dendrobium</taxon>
    </lineage>
</organism>
<comment type="caution">
    <text evidence="1">The sequence shown here is derived from an EMBL/GenBank/DDBJ whole genome shotgun (WGS) entry which is preliminary data.</text>
</comment>
<name>A0AAV7GTP1_DENCH</name>
<gene>
    <name evidence="1" type="ORF">IEQ34_011728</name>
</gene>
<reference evidence="1 2" key="1">
    <citation type="journal article" date="2021" name="Hortic Res">
        <title>Chromosome-scale assembly of the Dendrobium chrysotoxum genome enhances the understanding of orchid evolution.</title>
        <authorList>
            <person name="Zhang Y."/>
            <person name="Zhang G.Q."/>
            <person name="Zhang D."/>
            <person name="Liu X.D."/>
            <person name="Xu X.Y."/>
            <person name="Sun W.H."/>
            <person name="Yu X."/>
            <person name="Zhu X."/>
            <person name="Wang Z.W."/>
            <person name="Zhao X."/>
            <person name="Zhong W.Y."/>
            <person name="Chen H."/>
            <person name="Yin W.L."/>
            <person name="Huang T."/>
            <person name="Niu S.C."/>
            <person name="Liu Z.J."/>
        </authorList>
    </citation>
    <scope>NUCLEOTIDE SEQUENCE [LARGE SCALE GENOMIC DNA]</scope>
    <source>
        <strain evidence="1">Lindl</strain>
    </source>
</reference>
<protein>
    <submittedName>
        <fullName evidence="1">Uncharacterized protein</fullName>
    </submittedName>
</protein>
<evidence type="ECO:0000313" key="1">
    <source>
        <dbReference type="EMBL" id="KAH0458914.1"/>
    </source>
</evidence>
<evidence type="ECO:0000313" key="2">
    <source>
        <dbReference type="Proteomes" id="UP000775213"/>
    </source>
</evidence>
<dbReference type="AlphaFoldDB" id="A0AAV7GTP1"/>